<dbReference type="EMBL" id="JACGWZ010000005">
    <property type="protein sequence ID" value="MBA8826238.1"/>
    <property type="molecule type" value="Genomic_DNA"/>
</dbReference>
<name>A0A839E5S4_9PSEU</name>
<feature type="compositionally biased region" description="Polar residues" evidence="1">
    <location>
        <begin position="109"/>
        <end position="122"/>
    </location>
</feature>
<dbReference type="InterPro" id="IPR053140">
    <property type="entry name" value="GDSL_Rv0518-like"/>
</dbReference>
<evidence type="ECO:0000256" key="1">
    <source>
        <dbReference type="SAM" id="MobiDB-lite"/>
    </source>
</evidence>
<keyword evidence="3" id="KW-1185">Reference proteome</keyword>
<sequence>MLFHVLSPQAEDGLDLVGTEHVEQVRGVARVGSVVEGKGHRATASAGGVDTNGNDRWPDRLVARVQGHPATSDLAVLNQAAGGNRVLHDGLGSNALARLDRAVFAQSGCRGSSCSKASTTSAPPKPPRWRRSRGPKTSSSPTNR</sequence>
<feature type="region of interest" description="Disordered" evidence="1">
    <location>
        <begin position="109"/>
        <end position="144"/>
    </location>
</feature>
<accession>A0A839E5S4</accession>
<dbReference type="AlphaFoldDB" id="A0A839E5S4"/>
<evidence type="ECO:0000313" key="3">
    <source>
        <dbReference type="Proteomes" id="UP000569329"/>
    </source>
</evidence>
<organism evidence="2 3">
    <name type="scientific">Halosaccharopolyspora lacisalsi</name>
    <dbReference type="NCBI Taxonomy" id="1000566"/>
    <lineage>
        <taxon>Bacteria</taxon>
        <taxon>Bacillati</taxon>
        <taxon>Actinomycetota</taxon>
        <taxon>Actinomycetes</taxon>
        <taxon>Pseudonocardiales</taxon>
        <taxon>Pseudonocardiaceae</taxon>
        <taxon>Halosaccharopolyspora</taxon>
    </lineage>
</organism>
<reference evidence="2 3" key="1">
    <citation type="submission" date="2020-07" db="EMBL/GenBank/DDBJ databases">
        <title>Sequencing the genomes of 1000 actinobacteria strains.</title>
        <authorList>
            <person name="Klenk H.-P."/>
        </authorList>
    </citation>
    <scope>NUCLEOTIDE SEQUENCE [LARGE SCALE GENOMIC DNA]</scope>
    <source>
        <strain evidence="2 3">DSM 45975</strain>
    </source>
</reference>
<dbReference type="PANTHER" id="PTHR43784">
    <property type="entry name" value="GDSL-LIKE LIPASE/ACYLHYDROLASE, PUTATIVE (AFU_ORTHOLOGUE AFUA_2G00820)-RELATED"/>
    <property type="match status" value="1"/>
</dbReference>
<comment type="caution">
    <text evidence="2">The sequence shown here is derived from an EMBL/GenBank/DDBJ whole genome shotgun (WGS) entry which is preliminary data.</text>
</comment>
<dbReference type="Proteomes" id="UP000569329">
    <property type="component" value="Unassembled WGS sequence"/>
</dbReference>
<dbReference type="PANTHER" id="PTHR43784:SF2">
    <property type="entry name" value="GDSL-LIKE LIPASE_ACYLHYDROLASE, PUTATIVE (AFU_ORTHOLOGUE AFUA_2G00820)-RELATED"/>
    <property type="match status" value="1"/>
</dbReference>
<protein>
    <submittedName>
        <fullName evidence="2">Uncharacterized protein</fullName>
    </submittedName>
</protein>
<proteinExistence type="predicted"/>
<evidence type="ECO:0000313" key="2">
    <source>
        <dbReference type="EMBL" id="MBA8826238.1"/>
    </source>
</evidence>
<gene>
    <name evidence="2" type="ORF">FHX42_003614</name>
</gene>
<feature type="compositionally biased region" description="Polar residues" evidence="1">
    <location>
        <begin position="135"/>
        <end position="144"/>
    </location>
</feature>